<feature type="compositionally biased region" description="Acidic residues" evidence="4">
    <location>
        <begin position="13"/>
        <end position="35"/>
    </location>
</feature>
<evidence type="ECO:0000256" key="2">
    <source>
        <dbReference type="ARBA" id="ARBA00022670"/>
    </source>
</evidence>
<dbReference type="GO" id="GO:0006508">
    <property type="term" value="P:proteolysis"/>
    <property type="evidence" value="ECO:0007669"/>
    <property type="project" value="UniProtKB-KW"/>
</dbReference>
<protein>
    <recommendedName>
        <fullName evidence="5">Ubiquitin-like protease family profile domain-containing protein</fullName>
    </recommendedName>
</protein>
<gene>
    <name evidence="6" type="ORF">URODEC1_LOCUS106997</name>
</gene>
<accession>A0ABC9FM25</accession>
<evidence type="ECO:0000256" key="1">
    <source>
        <dbReference type="ARBA" id="ARBA00005234"/>
    </source>
</evidence>
<evidence type="ECO:0000313" key="6">
    <source>
        <dbReference type="EMBL" id="CAL5078158.1"/>
    </source>
</evidence>
<name>A0ABC9FM25_9POAL</name>
<evidence type="ECO:0000313" key="7">
    <source>
        <dbReference type="Proteomes" id="UP001497457"/>
    </source>
</evidence>
<evidence type="ECO:0000256" key="4">
    <source>
        <dbReference type="SAM" id="MobiDB-lite"/>
    </source>
</evidence>
<feature type="compositionally biased region" description="Polar residues" evidence="4">
    <location>
        <begin position="798"/>
        <end position="807"/>
    </location>
</feature>
<dbReference type="PANTHER" id="PTHR34835:SF60">
    <property type="entry name" value="OS10G0490300 PROTEIN"/>
    <property type="match status" value="1"/>
</dbReference>
<dbReference type="Gene3D" id="3.40.395.10">
    <property type="entry name" value="Adenoviral Proteinase, Chain A"/>
    <property type="match status" value="1"/>
</dbReference>
<keyword evidence="2" id="KW-0645">Protease</keyword>
<dbReference type="PANTHER" id="PTHR34835">
    <property type="entry name" value="OS07G0283600 PROTEIN-RELATED"/>
    <property type="match status" value="1"/>
</dbReference>
<dbReference type="Proteomes" id="UP001497457">
    <property type="component" value="Chromosome 7b"/>
</dbReference>
<organism evidence="6 7">
    <name type="scientific">Urochloa decumbens</name>
    <dbReference type="NCBI Taxonomy" id="240449"/>
    <lineage>
        <taxon>Eukaryota</taxon>
        <taxon>Viridiplantae</taxon>
        <taxon>Streptophyta</taxon>
        <taxon>Embryophyta</taxon>
        <taxon>Tracheophyta</taxon>
        <taxon>Spermatophyta</taxon>
        <taxon>Magnoliopsida</taxon>
        <taxon>Liliopsida</taxon>
        <taxon>Poales</taxon>
        <taxon>Poaceae</taxon>
        <taxon>PACMAD clade</taxon>
        <taxon>Panicoideae</taxon>
        <taxon>Panicodae</taxon>
        <taxon>Paniceae</taxon>
        <taxon>Melinidinae</taxon>
        <taxon>Urochloa</taxon>
    </lineage>
</organism>
<dbReference type="Pfam" id="PF02902">
    <property type="entry name" value="Peptidase_C48"/>
    <property type="match status" value="1"/>
</dbReference>
<proteinExistence type="inferred from homology"/>
<keyword evidence="3" id="KW-0378">Hydrolase</keyword>
<evidence type="ECO:0000256" key="3">
    <source>
        <dbReference type="ARBA" id="ARBA00022801"/>
    </source>
</evidence>
<reference evidence="6 7" key="2">
    <citation type="submission" date="2024-10" db="EMBL/GenBank/DDBJ databases">
        <authorList>
            <person name="Ryan C."/>
        </authorList>
    </citation>
    <scope>NUCLEOTIDE SEQUENCE [LARGE SCALE GENOMIC DNA]</scope>
</reference>
<dbReference type="SUPFAM" id="SSF54001">
    <property type="entry name" value="Cysteine proteinases"/>
    <property type="match status" value="1"/>
</dbReference>
<feature type="region of interest" description="Disordered" evidence="4">
    <location>
        <begin position="1"/>
        <end position="39"/>
    </location>
</feature>
<dbReference type="InterPro" id="IPR038765">
    <property type="entry name" value="Papain-like_cys_pep_sf"/>
</dbReference>
<reference evidence="7" key="1">
    <citation type="submission" date="2024-06" db="EMBL/GenBank/DDBJ databases">
        <authorList>
            <person name="Ryan C."/>
        </authorList>
    </citation>
    <scope>NUCLEOTIDE SEQUENCE [LARGE SCALE GENOMIC DNA]</scope>
</reference>
<feature type="compositionally biased region" description="Polar residues" evidence="4">
    <location>
        <begin position="469"/>
        <end position="489"/>
    </location>
</feature>
<feature type="domain" description="Ubiquitin-like protease family profile" evidence="5">
    <location>
        <begin position="966"/>
        <end position="1100"/>
    </location>
</feature>
<dbReference type="AlphaFoldDB" id="A0ABC9FM25"/>
<sequence length="1125" mass="127326">MGRKRDNNFVDLESSEDLDDTDLLDGSESPPDSDNECLHESHCPFVGNDESLEHSAYKQILKDYAELKHLKKKFALALSRQEVHNKRVNKSKDVSTRLSASKFSSVIDSLTPANKMVIEKYGFGSLLMFDKCFVPNHFAKWVARLVNPRSADIVFNGKVVSLTKESVNVVLGLPTSQNPFPTDYSTGKSIVLSKFNKQSIPSVNFFAKKIMEHDPLSDEDLIICFLLVALNTFLCPNSSLTPCCKYFAVFEDINNARDLDWCGYILEWLLQGIKIFNRGKSSKGYDGDTIPGCLYYLAVLYLDHIDFGDRHISQSIPRISVWKGSMIENFSELDAKAYGCYGFHPLLDTSRTCYSKDLKHLYNPQSFVLESKFHEKLEQYSGCKLPEELKTNICKLLKNYCLNGGLSINMDVSVVSSLPDEMKITFCKLLQHAYSIDTRAQQLVLDLLDLVSKAVAVDDGEILVDDIPSSGQTHSHQGPPNNSHTDIPESSNHHKTVYCIYCLSSLSYMQDCEYAACCSQHEILRSKEHSADVNPVDMPQGNTSPNGSNGTNMDDYTEAVPLPVPNLKQSALKTPANMHNVDVARVMQKLTQKNTCLAAPINSSPHGIHRPVCSGYPSTSNQPVHLYKTNVLSQVNSEKAAEFKRTPLADLTNATNSKKPKMSKSFAVDNQNHKDVISLDLDNIYVPDSVSPVSIPGYVRYCSKKFGIPKGSETPPSSSQDIEILDTLQHNQHNNGSSHCRLAKKVYHPSPKDAQLAQQKLTPKVSPEVQIIAERTLFDSVRAMSKNSDALYNSIMKRSQGTFRTPTEVPPNNQPRSHHLSANPPHSVSYKVRNSSSDDQLPFYSPKRPVQQGPLFKDDYVTTSHKYNVSKSEVQNYQAICRLASSKYQGEDAVYLYGVRCTFWSLGESLKPHGYVNPFVVAVFCYSLFHKPTGHPDLSKRHYFFPNIADNLLKDVNAADEDVLSRAFKRSSKARPLKNSNILFFPTLYEEHWFVFAVDIKDRKFVMLDSQFNQNDRFQQFVSHRMRYSFQHYWHKFIQFDLDFDDFDFIYPVVPQQPLDHEHDSGIYAMMSLEHWVSPKTLLTSVFTPKDIPNLRIKIGNELVFQPKNSGMKHRVTEYNFEDDD</sequence>
<evidence type="ECO:0000259" key="5">
    <source>
        <dbReference type="Pfam" id="PF02902"/>
    </source>
</evidence>
<feature type="region of interest" description="Disordered" evidence="4">
    <location>
        <begin position="466"/>
        <end position="489"/>
    </location>
</feature>
<comment type="similarity">
    <text evidence="1">Belongs to the peptidase C48 family.</text>
</comment>
<dbReference type="GO" id="GO:0008233">
    <property type="term" value="F:peptidase activity"/>
    <property type="evidence" value="ECO:0007669"/>
    <property type="project" value="UniProtKB-KW"/>
</dbReference>
<dbReference type="EMBL" id="OZ075117">
    <property type="protein sequence ID" value="CAL5078158.1"/>
    <property type="molecule type" value="Genomic_DNA"/>
</dbReference>
<feature type="region of interest" description="Disordered" evidence="4">
    <location>
        <begin position="798"/>
        <end position="848"/>
    </location>
</feature>
<keyword evidence="7" id="KW-1185">Reference proteome</keyword>
<dbReference type="InterPro" id="IPR003653">
    <property type="entry name" value="Peptidase_C48_C"/>
</dbReference>